<evidence type="ECO:0000256" key="1">
    <source>
        <dbReference type="ARBA" id="ARBA00005995"/>
    </source>
</evidence>
<dbReference type="SUPFAM" id="SSF54373">
    <property type="entry name" value="FAD-linked reductases, C-terminal domain"/>
    <property type="match status" value="1"/>
</dbReference>
<dbReference type="GO" id="GO:0016491">
    <property type="term" value="F:oxidoreductase activity"/>
    <property type="evidence" value="ECO:0007669"/>
    <property type="project" value="UniProtKB-KW"/>
</dbReference>
<feature type="compositionally biased region" description="Basic and acidic residues" evidence="4">
    <location>
        <begin position="882"/>
        <end position="907"/>
    </location>
</feature>
<proteinExistence type="inferred from homology"/>
<dbReference type="Gene3D" id="3.90.660.10">
    <property type="match status" value="1"/>
</dbReference>
<dbReference type="SUPFAM" id="SSF47095">
    <property type="entry name" value="HMG-box"/>
    <property type="match status" value="1"/>
</dbReference>
<dbReference type="OrthoDB" id="9982100at2759"/>
<dbReference type="InterPro" id="IPR036188">
    <property type="entry name" value="FAD/NAD-bd_sf"/>
</dbReference>
<feature type="domain" description="SWIRM" evidence="6">
    <location>
        <begin position="38"/>
        <end position="133"/>
    </location>
</feature>
<dbReference type="InterPro" id="IPR050281">
    <property type="entry name" value="Flavin_monoamine_oxidase"/>
</dbReference>
<dbReference type="PROSITE" id="PS50118">
    <property type="entry name" value="HMG_BOX_2"/>
    <property type="match status" value="1"/>
</dbReference>
<evidence type="ECO:0000256" key="4">
    <source>
        <dbReference type="SAM" id="MobiDB-lite"/>
    </source>
</evidence>
<dbReference type="EMBL" id="ML119680">
    <property type="protein sequence ID" value="RPA81364.1"/>
    <property type="molecule type" value="Genomic_DNA"/>
</dbReference>
<dbReference type="SUPFAM" id="SSF51905">
    <property type="entry name" value="FAD/NAD(P)-binding domain"/>
    <property type="match status" value="2"/>
</dbReference>
<feature type="region of interest" description="Disordered" evidence="4">
    <location>
        <begin position="733"/>
        <end position="759"/>
    </location>
</feature>
<dbReference type="PANTHER" id="PTHR10742">
    <property type="entry name" value="FLAVIN MONOAMINE OXIDASE"/>
    <property type="match status" value="1"/>
</dbReference>
<dbReference type="AlphaFoldDB" id="A0A3N4II80"/>
<dbReference type="InterPro" id="IPR007526">
    <property type="entry name" value="SWIRM"/>
</dbReference>
<keyword evidence="3" id="KW-0539">Nucleus</keyword>
<sequence>MVSKPTVKRPRVNRIRTEYIAKSSIPQDIPLKEYAEQCKQAAISSRLQPDTLHPQEYQLLRKHLSTIHVTTYLNIRNGILRLWHRNPLVSVTREEAAGCAKDPRFFDLADVAYDWLSRNGYVNYGCIEAPLTGVELKTRRKQRTVIVIGAGMSGLGCARQLEGLFNQLAENLLPDELVPKVIVVEARSRLGGRVYSHPVHNKQLSTLEKGRRSVADLGAQIITGFENGNPMSTLVQGQLGLPYHALKDGTKLHDIDGKRVDGNRDALVQKLFNDILDKVQTFIQRGPAAKTVEGDKNLIDQGDDPTGDGDGNGPISTSNDDEDSSSVPASSNPSPTSSKPPNLDATIDKPADSDDSSTIFPAAEQALKMGWTLRPGVPKDATVNLQPKALPGGEYSLGKTMDYVLKEYQKLIELTEQDLRLMNWHYANLEYANAVNVDKLSLRHWDQDDGNEFRGHHSILIGGYQQVPRALFLAPKKLDVRFDHEVSRIDYFGEKVKVEFTNGNVLEGDEVVVTLPLGVLKDNKISFEPPLPNWKQDAISRLGFGLLNKVVLVYQEAFWDVDKDMAGSLNDADGDKLSQDSYRSKRGRFYMFWNCVKVSGTPMLVALMTGDAAEETEKQSDEQIVTEVTDVLTKMFPGKNVQRPLESIITRWRSDPYARGSYSYIATGSTGEDYDRLAAPVADKVFFAGEATCGTHPATVHGAYISGLRAASEVATSIFGPIEIPQPLVAPKPKSEPVYYTAPTPSSASKRKAEDSASAKYREMKEARIRRYEEDLNAAIHSKLGERPQKPGRTGANPFLLYQKDKWFICKAKCDAETQKRLNNPEAKATRNEVRAALGLMWREAPEDEKKPYLDETEDNKKANGIAATDYKKRLATWDKEAEKMREEWRRERPSIPSEEEKALEKEAGEEEGDGKRAKVEG</sequence>
<dbReference type="InterPro" id="IPR036910">
    <property type="entry name" value="HMG_box_dom_sf"/>
</dbReference>
<feature type="DNA-binding region" description="HMG box" evidence="3">
    <location>
        <begin position="792"/>
        <end position="872"/>
    </location>
</feature>
<feature type="region of interest" description="Disordered" evidence="4">
    <location>
        <begin position="293"/>
        <end position="357"/>
    </location>
</feature>
<feature type="compositionally biased region" description="Low complexity" evidence="4">
    <location>
        <begin position="325"/>
        <end position="341"/>
    </location>
</feature>
<dbReference type="InterPro" id="IPR009057">
    <property type="entry name" value="Homeodomain-like_sf"/>
</dbReference>
<dbReference type="GO" id="GO:0003677">
    <property type="term" value="F:DNA binding"/>
    <property type="evidence" value="ECO:0007669"/>
    <property type="project" value="UniProtKB-UniRule"/>
</dbReference>
<organism evidence="7 8">
    <name type="scientific">Ascobolus immersus RN42</name>
    <dbReference type="NCBI Taxonomy" id="1160509"/>
    <lineage>
        <taxon>Eukaryota</taxon>
        <taxon>Fungi</taxon>
        <taxon>Dikarya</taxon>
        <taxon>Ascomycota</taxon>
        <taxon>Pezizomycotina</taxon>
        <taxon>Pezizomycetes</taxon>
        <taxon>Pezizales</taxon>
        <taxon>Ascobolaceae</taxon>
        <taxon>Ascobolus</taxon>
    </lineage>
</organism>
<dbReference type="Pfam" id="PF04433">
    <property type="entry name" value="SWIRM"/>
    <property type="match status" value="1"/>
</dbReference>
<evidence type="ECO:0000259" key="6">
    <source>
        <dbReference type="PROSITE" id="PS50934"/>
    </source>
</evidence>
<dbReference type="InterPro" id="IPR036388">
    <property type="entry name" value="WH-like_DNA-bd_sf"/>
</dbReference>
<dbReference type="PANTHER" id="PTHR10742:SF386">
    <property type="entry name" value="LYSINE-SPECIFIC HISTONE DEMETHYLASE 1A"/>
    <property type="match status" value="1"/>
</dbReference>
<dbReference type="Proteomes" id="UP000275078">
    <property type="component" value="Unassembled WGS sequence"/>
</dbReference>
<comment type="similarity">
    <text evidence="1">Belongs to the flavin monoamine oxidase family.</text>
</comment>
<dbReference type="GO" id="GO:0003682">
    <property type="term" value="F:chromatin binding"/>
    <property type="evidence" value="ECO:0007669"/>
    <property type="project" value="TreeGrafter"/>
</dbReference>
<dbReference type="SUPFAM" id="SSF46689">
    <property type="entry name" value="Homeodomain-like"/>
    <property type="match status" value="1"/>
</dbReference>
<name>A0A3N4II80_ASCIM</name>
<dbReference type="Pfam" id="PF01593">
    <property type="entry name" value="Amino_oxidase"/>
    <property type="match status" value="2"/>
</dbReference>
<reference evidence="7 8" key="1">
    <citation type="journal article" date="2018" name="Nat. Ecol. Evol.">
        <title>Pezizomycetes genomes reveal the molecular basis of ectomycorrhizal truffle lifestyle.</title>
        <authorList>
            <person name="Murat C."/>
            <person name="Payen T."/>
            <person name="Noel B."/>
            <person name="Kuo A."/>
            <person name="Morin E."/>
            <person name="Chen J."/>
            <person name="Kohler A."/>
            <person name="Krizsan K."/>
            <person name="Balestrini R."/>
            <person name="Da Silva C."/>
            <person name="Montanini B."/>
            <person name="Hainaut M."/>
            <person name="Levati E."/>
            <person name="Barry K.W."/>
            <person name="Belfiori B."/>
            <person name="Cichocki N."/>
            <person name="Clum A."/>
            <person name="Dockter R.B."/>
            <person name="Fauchery L."/>
            <person name="Guy J."/>
            <person name="Iotti M."/>
            <person name="Le Tacon F."/>
            <person name="Lindquist E.A."/>
            <person name="Lipzen A."/>
            <person name="Malagnac F."/>
            <person name="Mello A."/>
            <person name="Molinier V."/>
            <person name="Miyauchi S."/>
            <person name="Poulain J."/>
            <person name="Riccioni C."/>
            <person name="Rubini A."/>
            <person name="Sitrit Y."/>
            <person name="Splivallo R."/>
            <person name="Traeger S."/>
            <person name="Wang M."/>
            <person name="Zifcakova L."/>
            <person name="Wipf D."/>
            <person name="Zambonelli A."/>
            <person name="Paolocci F."/>
            <person name="Nowrousian M."/>
            <person name="Ottonello S."/>
            <person name="Baldrian P."/>
            <person name="Spatafora J.W."/>
            <person name="Henrissat B."/>
            <person name="Nagy L.G."/>
            <person name="Aury J.M."/>
            <person name="Wincker P."/>
            <person name="Grigoriev I.V."/>
            <person name="Bonfante P."/>
            <person name="Martin F.M."/>
        </authorList>
    </citation>
    <scope>NUCLEOTIDE SEQUENCE [LARGE SCALE GENOMIC DNA]</scope>
    <source>
        <strain evidence="7 8">RN42</strain>
    </source>
</reference>
<dbReference type="GO" id="GO:0006338">
    <property type="term" value="P:chromatin remodeling"/>
    <property type="evidence" value="ECO:0007669"/>
    <property type="project" value="TreeGrafter"/>
</dbReference>
<evidence type="ECO:0000313" key="7">
    <source>
        <dbReference type="EMBL" id="RPA81364.1"/>
    </source>
</evidence>
<dbReference type="FunFam" id="1.10.10.10:FF:000064">
    <property type="entry name" value="Lysine-specific histone demethylase 1A"/>
    <property type="match status" value="1"/>
</dbReference>
<dbReference type="GO" id="GO:0050660">
    <property type="term" value="F:flavin adenine dinucleotide binding"/>
    <property type="evidence" value="ECO:0007669"/>
    <property type="project" value="TreeGrafter"/>
</dbReference>
<evidence type="ECO:0000259" key="5">
    <source>
        <dbReference type="PROSITE" id="PS50118"/>
    </source>
</evidence>
<evidence type="ECO:0000256" key="2">
    <source>
        <dbReference type="ARBA" id="ARBA00023002"/>
    </source>
</evidence>
<accession>A0A3N4II80</accession>
<protein>
    <recommendedName>
        <fullName evidence="9">SWIRM domain-containing protein</fullName>
    </recommendedName>
</protein>
<dbReference type="GO" id="GO:0005634">
    <property type="term" value="C:nucleus"/>
    <property type="evidence" value="ECO:0007669"/>
    <property type="project" value="UniProtKB-UniRule"/>
</dbReference>
<dbReference type="Gene3D" id="3.50.50.60">
    <property type="entry name" value="FAD/NAD(P)-binding domain"/>
    <property type="match status" value="2"/>
</dbReference>
<keyword evidence="3" id="KW-0238">DNA-binding</keyword>
<evidence type="ECO:0000256" key="3">
    <source>
        <dbReference type="PROSITE-ProRule" id="PRU00267"/>
    </source>
</evidence>
<keyword evidence="2" id="KW-0560">Oxidoreductase</keyword>
<evidence type="ECO:0008006" key="9">
    <source>
        <dbReference type="Google" id="ProtNLM"/>
    </source>
</evidence>
<dbReference type="STRING" id="1160509.A0A3N4II80"/>
<feature type="region of interest" description="Disordered" evidence="4">
    <location>
        <begin position="882"/>
        <end position="922"/>
    </location>
</feature>
<dbReference type="Gene3D" id="1.10.30.10">
    <property type="entry name" value="High mobility group box domain"/>
    <property type="match status" value="1"/>
</dbReference>
<gene>
    <name evidence="7" type="ORF">BJ508DRAFT_209259</name>
</gene>
<dbReference type="GO" id="GO:0010468">
    <property type="term" value="P:regulation of gene expression"/>
    <property type="evidence" value="ECO:0007669"/>
    <property type="project" value="UniProtKB-ARBA"/>
</dbReference>
<evidence type="ECO:0000313" key="8">
    <source>
        <dbReference type="Proteomes" id="UP000275078"/>
    </source>
</evidence>
<dbReference type="InterPro" id="IPR009071">
    <property type="entry name" value="HMG_box_dom"/>
</dbReference>
<dbReference type="InterPro" id="IPR002937">
    <property type="entry name" value="Amino_oxidase"/>
</dbReference>
<feature type="domain" description="HMG box" evidence="5">
    <location>
        <begin position="792"/>
        <end position="872"/>
    </location>
</feature>
<dbReference type="Gene3D" id="1.10.10.10">
    <property type="entry name" value="Winged helix-like DNA-binding domain superfamily/Winged helix DNA-binding domain"/>
    <property type="match status" value="1"/>
</dbReference>
<dbReference type="PROSITE" id="PS50934">
    <property type="entry name" value="SWIRM"/>
    <property type="match status" value="1"/>
</dbReference>
<keyword evidence="8" id="KW-1185">Reference proteome</keyword>